<evidence type="ECO:0000313" key="3">
    <source>
        <dbReference type="Proteomes" id="UP000070700"/>
    </source>
</evidence>
<evidence type="ECO:0000256" key="1">
    <source>
        <dbReference type="SAM" id="Phobius"/>
    </source>
</evidence>
<keyword evidence="3" id="KW-1185">Reference proteome</keyword>
<dbReference type="Proteomes" id="UP000070700">
    <property type="component" value="Unassembled WGS sequence"/>
</dbReference>
<organism evidence="2 3">
    <name type="scientific">Mollisia scopiformis</name>
    <name type="common">Conifer needle endophyte fungus</name>
    <name type="synonym">Phialocephala scopiformis</name>
    <dbReference type="NCBI Taxonomy" id="149040"/>
    <lineage>
        <taxon>Eukaryota</taxon>
        <taxon>Fungi</taxon>
        <taxon>Dikarya</taxon>
        <taxon>Ascomycota</taxon>
        <taxon>Pezizomycotina</taxon>
        <taxon>Leotiomycetes</taxon>
        <taxon>Helotiales</taxon>
        <taxon>Mollisiaceae</taxon>
        <taxon>Mollisia</taxon>
    </lineage>
</organism>
<dbReference type="RefSeq" id="XP_018065914.1">
    <property type="nucleotide sequence ID" value="XM_018206005.1"/>
</dbReference>
<proteinExistence type="predicted"/>
<dbReference type="KEGG" id="psco:LY89DRAFT_227321"/>
<dbReference type="AlphaFoldDB" id="A0A194WV68"/>
<dbReference type="GeneID" id="28815731"/>
<name>A0A194WV68_MOLSC</name>
<dbReference type="InParanoid" id="A0A194WV68"/>
<reference evidence="2 3" key="1">
    <citation type="submission" date="2015-10" db="EMBL/GenBank/DDBJ databases">
        <title>Full genome of DAOMC 229536 Phialocephala scopiformis, a fungal endophyte of spruce producing the potent anti-insectan compound rugulosin.</title>
        <authorList>
            <consortium name="DOE Joint Genome Institute"/>
            <person name="Walker A.K."/>
            <person name="Frasz S.L."/>
            <person name="Seifert K.A."/>
            <person name="Miller J.D."/>
            <person name="Mondo S.J."/>
            <person name="Labutti K."/>
            <person name="Lipzen A."/>
            <person name="Dockter R."/>
            <person name="Kennedy M."/>
            <person name="Grigoriev I.V."/>
            <person name="Spatafora J.W."/>
        </authorList>
    </citation>
    <scope>NUCLEOTIDE SEQUENCE [LARGE SCALE GENOMIC DNA]</scope>
    <source>
        <strain evidence="2 3">CBS 120377</strain>
    </source>
</reference>
<dbReference type="EMBL" id="KQ947426">
    <property type="protein sequence ID" value="KUJ11559.1"/>
    <property type="molecule type" value="Genomic_DNA"/>
</dbReference>
<keyword evidence="1" id="KW-1133">Transmembrane helix</keyword>
<evidence type="ECO:0000313" key="2">
    <source>
        <dbReference type="EMBL" id="KUJ11559.1"/>
    </source>
</evidence>
<accession>A0A194WV68</accession>
<keyword evidence="1" id="KW-0472">Membrane</keyword>
<keyword evidence="1" id="KW-0812">Transmembrane</keyword>
<sequence>MIENQIQSYVKINVYLTIPSPCISHKVCLFRVRLHDTTNQTLTNFHLPTLAVSQFTLSSHRTAKPRVLVKTRNSNRAVMMPPHRCIRVVHGEPMVRDGCCGTGSVYRGEDFPLEFPWSVRSFMLFVCAAMMVLFGLFLMFGVWVTERKVE</sequence>
<gene>
    <name evidence="2" type="ORF">LY89DRAFT_227321</name>
</gene>
<feature type="transmembrane region" description="Helical" evidence="1">
    <location>
        <begin position="122"/>
        <end position="144"/>
    </location>
</feature>
<protein>
    <submittedName>
        <fullName evidence="2">Uncharacterized protein</fullName>
    </submittedName>
</protein>